<dbReference type="Proteomes" id="UP000701853">
    <property type="component" value="Chromosome 11"/>
</dbReference>
<name>A0A8J6CNB9_9ROSI</name>
<feature type="region of interest" description="Disordered" evidence="1">
    <location>
        <begin position="219"/>
        <end position="242"/>
    </location>
</feature>
<accession>A0A8J6CNB9</accession>
<dbReference type="EMBL" id="JAHUZN010000011">
    <property type="protein sequence ID" value="KAG8478644.1"/>
    <property type="molecule type" value="Genomic_DNA"/>
</dbReference>
<gene>
    <name evidence="3" type="ORF">CXB51_028484</name>
</gene>
<dbReference type="SUPFAM" id="SSF53098">
    <property type="entry name" value="Ribonuclease H-like"/>
    <property type="match status" value="1"/>
</dbReference>
<dbReference type="InterPro" id="IPR001584">
    <property type="entry name" value="Integrase_cat-core"/>
</dbReference>
<dbReference type="Pfam" id="PF14223">
    <property type="entry name" value="Retrotran_gag_2"/>
    <property type="match status" value="1"/>
</dbReference>
<dbReference type="Gene3D" id="3.30.420.10">
    <property type="entry name" value="Ribonuclease H-like superfamily/Ribonuclease H"/>
    <property type="match status" value="1"/>
</dbReference>
<dbReference type="Pfam" id="PF00665">
    <property type="entry name" value="rve"/>
    <property type="match status" value="1"/>
</dbReference>
<dbReference type="InterPro" id="IPR036397">
    <property type="entry name" value="RNaseH_sf"/>
</dbReference>
<evidence type="ECO:0000313" key="4">
    <source>
        <dbReference type="Proteomes" id="UP000701853"/>
    </source>
</evidence>
<sequence length="500" mass="55755">MAANTNTLSLRSVLEKDKLNGLNFLDWFCNLRIVFKQERKLYVIEKPLPDEPPANASRSNKDAYKKHLDEIVDVGCLMLATMNSKLQKQYEDMVAYDMIEHLKELYQGQARQERFDISMALFQCKLAEGSPVGPHVLKMIGYIESLSKLGFPLSQELATDVILQSLPDSYSQFVLNFNMNEIDKTLPQLLSMLRTAEGNMKKVGPKPILMVRNNKGKGKAKVLTKPKGKGKPNLGKGKATLKPKGGVSKEGNYFHCGVTGHWKRNCPVYPEEIKKAKASGTSASGIYVIDIDLSTTTSWVLDTGCGSHICTSVQGLQRSRTLARGDVDLRVGNGARVAVLAVGTYTLSLPSRLGKMTKSPFTGKSERASDLLGLIHLDVCGPINTQARGGFHYFITFTDDFSRYGHVYLMRHKSEALEKFKEFKNEVQNQLGKTIKTLRSDRGGEYLSLEFDDLLKECGIVSQLTLPGTPQWNGVSERRNRTLLDMVRSMMSHTDLPTSF</sequence>
<evidence type="ECO:0000259" key="2">
    <source>
        <dbReference type="PROSITE" id="PS50994"/>
    </source>
</evidence>
<dbReference type="PANTHER" id="PTHR42648:SF27">
    <property type="entry name" value="RNA-DIRECTED DNA POLYMERASE"/>
    <property type="match status" value="1"/>
</dbReference>
<organism evidence="3 4">
    <name type="scientific">Gossypium anomalum</name>
    <dbReference type="NCBI Taxonomy" id="47600"/>
    <lineage>
        <taxon>Eukaryota</taxon>
        <taxon>Viridiplantae</taxon>
        <taxon>Streptophyta</taxon>
        <taxon>Embryophyta</taxon>
        <taxon>Tracheophyta</taxon>
        <taxon>Spermatophyta</taxon>
        <taxon>Magnoliopsida</taxon>
        <taxon>eudicotyledons</taxon>
        <taxon>Gunneridae</taxon>
        <taxon>Pentapetalae</taxon>
        <taxon>rosids</taxon>
        <taxon>malvids</taxon>
        <taxon>Malvales</taxon>
        <taxon>Malvaceae</taxon>
        <taxon>Malvoideae</taxon>
        <taxon>Gossypium</taxon>
    </lineage>
</organism>
<feature type="domain" description="Integrase catalytic" evidence="2">
    <location>
        <begin position="356"/>
        <end position="500"/>
    </location>
</feature>
<evidence type="ECO:0000313" key="3">
    <source>
        <dbReference type="EMBL" id="KAG8478644.1"/>
    </source>
</evidence>
<dbReference type="InterPro" id="IPR012337">
    <property type="entry name" value="RNaseH-like_sf"/>
</dbReference>
<keyword evidence="4" id="KW-1185">Reference proteome</keyword>
<dbReference type="GO" id="GO:0008270">
    <property type="term" value="F:zinc ion binding"/>
    <property type="evidence" value="ECO:0007669"/>
    <property type="project" value="InterPro"/>
</dbReference>
<proteinExistence type="predicted"/>
<dbReference type="InterPro" id="IPR001878">
    <property type="entry name" value="Znf_CCHC"/>
</dbReference>
<dbReference type="InterPro" id="IPR036875">
    <property type="entry name" value="Znf_CCHC_sf"/>
</dbReference>
<dbReference type="OrthoDB" id="1743365at2759"/>
<reference evidence="3 4" key="1">
    <citation type="journal article" date="2021" name="bioRxiv">
        <title>The Gossypium anomalum genome as a resource for cotton improvement and evolutionary analysis of hybrid incompatibility.</title>
        <authorList>
            <person name="Grover C.E."/>
            <person name="Yuan D."/>
            <person name="Arick M.A."/>
            <person name="Miller E.R."/>
            <person name="Hu G."/>
            <person name="Peterson D.G."/>
            <person name="Wendel J.F."/>
            <person name="Udall J.A."/>
        </authorList>
    </citation>
    <scope>NUCLEOTIDE SEQUENCE [LARGE SCALE GENOMIC DNA]</scope>
    <source>
        <strain evidence="3">JFW-Udall</strain>
        <tissue evidence="3">Leaf</tissue>
    </source>
</reference>
<feature type="compositionally biased region" description="Basic residues" evidence="1">
    <location>
        <begin position="219"/>
        <end position="230"/>
    </location>
</feature>
<dbReference type="GO" id="GO:0015074">
    <property type="term" value="P:DNA integration"/>
    <property type="evidence" value="ECO:0007669"/>
    <property type="project" value="InterPro"/>
</dbReference>
<dbReference type="GO" id="GO:0003676">
    <property type="term" value="F:nucleic acid binding"/>
    <property type="evidence" value="ECO:0007669"/>
    <property type="project" value="InterPro"/>
</dbReference>
<protein>
    <recommendedName>
        <fullName evidence="2">Integrase catalytic domain-containing protein</fullName>
    </recommendedName>
</protein>
<dbReference type="SUPFAM" id="SSF57756">
    <property type="entry name" value="Retrovirus zinc finger-like domains"/>
    <property type="match status" value="1"/>
</dbReference>
<dbReference type="AlphaFoldDB" id="A0A8J6CNB9"/>
<dbReference type="Pfam" id="PF00098">
    <property type="entry name" value="zf-CCHC"/>
    <property type="match status" value="1"/>
</dbReference>
<dbReference type="PANTHER" id="PTHR42648">
    <property type="entry name" value="TRANSPOSASE, PUTATIVE-RELATED"/>
    <property type="match status" value="1"/>
</dbReference>
<evidence type="ECO:0000256" key="1">
    <source>
        <dbReference type="SAM" id="MobiDB-lite"/>
    </source>
</evidence>
<dbReference type="InterPro" id="IPR039537">
    <property type="entry name" value="Retrotran_Ty1/copia-like"/>
</dbReference>
<comment type="caution">
    <text evidence="3">The sequence shown here is derived from an EMBL/GenBank/DDBJ whole genome shotgun (WGS) entry which is preliminary data.</text>
</comment>
<dbReference type="PROSITE" id="PS50994">
    <property type="entry name" value="INTEGRASE"/>
    <property type="match status" value="1"/>
</dbReference>